<keyword evidence="2" id="KW-1185">Reference proteome</keyword>
<protein>
    <submittedName>
        <fullName evidence="1">Uncharacterized protein</fullName>
    </submittedName>
</protein>
<reference evidence="1 2" key="1">
    <citation type="submission" date="2020-08" db="EMBL/GenBank/DDBJ databases">
        <title>Genomic Encyclopedia of Type Strains, Phase IV (KMG-IV): sequencing the most valuable type-strain genomes for metagenomic binning, comparative biology and taxonomic classification.</title>
        <authorList>
            <person name="Goeker M."/>
        </authorList>
    </citation>
    <scope>NUCLEOTIDE SEQUENCE [LARGE SCALE GENOMIC DNA]</scope>
    <source>
        <strain evidence="1 2">DSM 23562</strain>
    </source>
</reference>
<name>A0A7W9SRK8_ARMRO</name>
<dbReference type="AlphaFoldDB" id="A0A7W9SRK8"/>
<organism evidence="1 2">
    <name type="scientific">Armatimonas rosea</name>
    <dbReference type="NCBI Taxonomy" id="685828"/>
    <lineage>
        <taxon>Bacteria</taxon>
        <taxon>Bacillati</taxon>
        <taxon>Armatimonadota</taxon>
        <taxon>Armatimonadia</taxon>
        <taxon>Armatimonadales</taxon>
        <taxon>Armatimonadaceae</taxon>
        <taxon>Armatimonas</taxon>
    </lineage>
</organism>
<comment type="caution">
    <text evidence="1">The sequence shown here is derived from an EMBL/GenBank/DDBJ whole genome shotgun (WGS) entry which is preliminary data.</text>
</comment>
<proteinExistence type="predicted"/>
<dbReference type="Proteomes" id="UP000520814">
    <property type="component" value="Unassembled WGS sequence"/>
</dbReference>
<gene>
    <name evidence="1" type="ORF">HNQ39_002695</name>
</gene>
<dbReference type="EMBL" id="JACHGW010000002">
    <property type="protein sequence ID" value="MBB6050904.1"/>
    <property type="molecule type" value="Genomic_DNA"/>
</dbReference>
<sequence>MIRQRKARAWGCGVSLTLFLISIGLLAREVVLRAAITPPRQKSHALPRTKPAGVAHWDEAAAALLEQNERTLQNARTLVAQVEYVHKEDTQVTARRTKQIIYARPNRLRDEELDQGKKRPPRLANRKVSDGWLSWSLLGDTYYGGFSFPDGRGQNEEPFVGFFPTDAGGWDPISFADEVRGGVLATRLELLTLEPTPQGRVVRFRYKPSVGAHSWGAGGVNLSSSTTTITFPQSSALPAQVEEQWVDWRGSWTRLNNVPVLLWNLQLHSTSYHVQSVTLDGPVPTGAFVMTFPRGVKPSDDTARFEKLFLGFTTLRSWTLGE</sequence>
<evidence type="ECO:0000313" key="1">
    <source>
        <dbReference type="EMBL" id="MBB6050904.1"/>
    </source>
</evidence>
<dbReference type="RefSeq" id="WP_184196715.1">
    <property type="nucleotide sequence ID" value="NZ_JACHGW010000002.1"/>
</dbReference>
<accession>A0A7W9SRK8</accession>
<evidence type="ECO:0000313" key="2">
    <source>
        <dbReference type="Proteomes" id="UP000520814"/>
    </source>
</evidence>